<dbReference type="GO" id="GO:0005975">
    <property type="term" value="P:carbohydrate metabolic process"/>
    <property type="evidence" value="ECO:0007669"/>
    <property type="project" value="InterPro"/>
</dbReference>
<evidence type="ECO:0000313" key="9">
    <source>
        <dbReference type="Proteomes" id="UP000014155"/>
    </source>
</evidence>
<dbReference type="Pfam" id="PF04616">
    <property type="entry name" value="Glyco_hydro_43"/>
    <property type="match status" value="1"/>
</dbReference>
<evidence type="ECO:0000256" key="1">
    <source>
        <dbReference type="ARBA" id="ARBA00009865"/>
    </source>
</evidence>
<sequence>MIYKNYDDKGENVMAEKILIKPVLEQRADPWIYKHTDGFYYFTASVPEYDRIEVIKSKTISGLAESQPAVVWRKHKKGIMSEHIWAPEIHNIDGKWYIYFAAGEAEDAWKIRPYVLECTGSDPMTHMWEEKGRIQSETDPTAFTDFSLDSTTFEHRGKRYLIWAEKRKNLSNLYIAGMSNPWTIASKAVMISNPSYRWERIGFHVNEGPAVIKRNGRIFVSYSASATDSNYCIGLLSADENSELLESLSWTKAAEPVFKTNEEASQYGPGHNSFTVSEDGKKDILVYHARTYREVEEPLYDPNRHTFTRELRWNEDGTPDFGRPGEQ</sequence>
<dbReference type="Proteomes" id="UP000014155">
    <property type="component" value="Unassembled WGS sequence"/>
</dbReference>
<reference evidence="8 9" key="1">
    <citation type="journal article" date="2013" name="Genome Announc.">
        <title>Draft Genome Sequence of the Cellulolytic, Mesophilic, Anaerobic Bacterium Clostridium termitidis Strain CT1112 (DSM 5398).</title>
        <authorList>
            <person name="Lal S."/>
            <person name="Ramachandran U."/>
            <person name="Zhang X."/>
            <person name="Munir R."/>
            <person name="Sparling R."/>
            <person name="Levin D.B."/>
        </authorList>
    </citation>
    <scope>NUCLEOTIDE SEQUENCE [LARGE SCALE GENOMIC DNA]</scope>
    <source>
        <strain evidence="8 9">CT1112</strain>
    </source>
</reference>
<proteinExistence type="inferred from homology"/>
<dbReference type="InterPro" id="IPR016828">
    <property type="entry name" value="Alpha-L-arabinofuranosidase"/>
</dbReference>
<evidence type="ECO:0000256" key="6">
    <source>
        <dbReference type="PIRSR" id="PIRSR606710-2"/>
    </source>
</evidence>
<evidence type="ECO:0000256" key="3">
    <source>
        <dbReference type="ARBA" id="ARBA00022801"/>
    </source>
</evidence>
<keyword evidence="3 7" id="KW-0378">Hydrolase</keyword>
<dbReference type="RefSeq" id="WP_004628985.1">
    <property type="nucleotide sequence ID" value="NZ_AORV01000059.1"/>
</dbReference>
<dbReference type="CDD" id="cd18817">
    <property type="entry name" value="GH43f_LbAraf43-like"/>
    <property type="match status" value="1"/>
</dbReference>
<feature type="active site" description="Proton acceptor" evidence="5">
    <location>
        <position position="29"/>
    </location>
</feature>
<keyword evidence="9" id="KW-1185">Reference proteome</keyword>
<gene>
    <name evidence="8" type="ORF">CTER_4113</name>
</gene>
<organism evidence="8 9">
    <name type="scientific">Ruminiclostridium cellobioparum subsp. termitidis CT1112</name>
    <dbReference type="NCBI Taxonomy" id="1195236"/>
    <lineage>
        <taxon>Bacteria</taxon>
        <taxon>Bacillati</taxon>
        <taxon>Bacillota</taxon>
        <taxon>Clostridia</taxon>
        <taxon>Eubacteriales</taxon>
        <taxon>Oscillospiraceae</taxon>
        <taxon>Ruminiclostridium</taxon>
    </lineage>
</organism>
<keyword evidence="4 7" id="KW-0326">Glycosidase</keyword>
<dbReference type="InterPro" id="IPR006710">
    <property type="entry name" value="Glyco_hydro_43"/>
</dbReference>
<dbReference type="InterPro" id="IPR023296">
    <property type="entry name" value="Glyco_hydro_beta-prop_sf"/>
</dbReference>
<dbReference type="PIRSF" id="PIRSF025414">
    <property type="entry name" value="Alpha-L-arabinofuranosidase"/>
    <property type="match status" value="1"/>
</dbReference>
<feature type="active site" description="Proton donor" evidence="5">
    <location>
        <position position="207"/>
    </location>
</feature>
<protein>
    <submittedName>
        <fullName evidence="8">Putative beta-xylosidase</fullName>
    </submittedName>
</protein>
<keyword evidence="2" id="KW-0732">Signal</keyword>
<evidence type="ECO:0000256" key="5">
    <source>
        <dbReference type="PIRSR" id="PIRSR606710-1"/>
    </source>
</evidence>
<dbReference type="PATRIC" id="fig|1195236.3.peg.4329"/>
<name>S0FNX5_RUMCE</name>
<feature type="site" description="Important for catalytic activity, responsible for pKa modulation of the active site Glu and correct orientation of both the proton donor and substrate" evidence="6">
    <location>
        <position position="149"/>
    </location>
</feature>
<dbReference type="EMBL" id="AORV01000059">
    <property type="protein sequence ID" value="EMS70173.1"/>
    <property type="molecule type" value="Genomic_DNA"/>
</dbReference>
<dbReference type="AlphaFoldDB" id="S0FNX5"/>
<dbReference type="GO" id="GO:0004553">
    <property type="term" value="F:hydrolase activity, hydrolyzing O-glycosyl compounds"/>
    <property type="evidence" value="ECO:0007669"/>
    <property type="project" value="InterPro"/>
</dbReference>
<dbReference type="eggNOG" id="COG3940">
    <property type="taxonomic scope" value="Bacteria"/>
</dbReference>
<evidence type="ECO:0000256" key="4">
    <source>
        <dbReference type="ARBA" id="ARBA00023295"/>
    </source>
</evidence>
<comment type="similarity">
    <text evidence="1 7">Belongs to the glycosyl hydrolase 43 family.</text>
</comment>
<dbReference type="STRING" id="1195236.CTER_4113"/>
<evidence type="ECO:0000313" key="8">
    <source>
        <dbReference type="EMBL" id="EMS70173.1"/>
    </source>
</evidence>
<dbReference type="PANTHER" id="PTHR43817">
    <property type="entry name" value="GLYCOSYL HYDROLASE"/>
    <property type="match status" value="1"/>
</dbReference>
<dbReference type="PANTHER" id="PTHR43817:SF1">
    <property type="entry name" value="HYDROLASE, FAMILY 43, PUTATIVE (AFU_ORTHOLOGUE AFUA_3G01660)-RELATED"/>
    <property type="match status" value="1"/>
</dbReference>
<evidence type="ECO:0000256" key="2">
    <source>
        <dbReference type="ARBA" id="ARBA00022729"/>
    </source>
</evidence>
<evidence type="ECO:0000256" key="7">
    <source>
        <dbReference type="RuleBase" id="RU361187"/>
    </source>
</evidence>
<dbReference type="SUPFAM" id="SSF75005">
    <property type="entry name" value="Arabinanase/levansucrase/invertase"/>
    <property type="match status" value="1"/>
</dbReference>
<comment type="caution">
    <text evidence="8">The sequence shown here is derived from an EMBL/GenBank/DDBJ whole genome shotgun (WGS) entry which is preliminary data.</text>
</comment>
<dbReference type="Gene3D" id="2.115.10.20">
    <property type="entry name" value="Glycosyl hydrolase domain, family 43"/>
    <property type="match status" value="1"/>
</dbReference>
<accession>S0FNX5</accession>